<organism evidence="2 3">
    <name type="scientific">Streptomyces chengmaiensis</name>
    <dbReference type="NCBI Taxonomy" id="3040919"/>
    <lineage>
        <taxon>Bacteria</taxon>
        <taxon>Bacillati</taxon>
        <taxon>Actinomycetota</taxon>
        <taxon>Actinomycetes</taxon>
        <taxon>Kitasatosporales</taxon>
        <taxon>Streptomycetaceae</taxon>
        <taxon>Streptomyces</taxon>
    </lineage>
</organism>
<name>A0ABT6HXD2_9ACTN</name>
<keyword evidence="3" id="KW-1185">Reference proteome</keyword>
<protein>
    <submittedName>
        <fullName evidence="2">Uncharacterized protein</fullName>
    </submittedName>
</protein>
<accession>A0ABT6HXD2</accession>
<proteinExistence type="predicted"/>
<dbReference type="EMBL" id="JARWBG010000064">
    <property type="protein sequence ID" value="MDH2393356.1"/>
    <property type="molecule type" value="Genomic_DNA"/>
</dbReference>
<comment type="caution">
    <text evidence="2">The sequence shown here is derived from an EMBL/GenBank/DDBJ whole genome shotgun (WGS) entry which is preliminary data.</text>
</comment>
<dbReference type="Proteomes" id="UP001223144">
    <property type="component" value="Unassembled WGS sequence"/>
</dbReference>
<evidence type="ECO:0000256" key="1">
    <source>
        <dbReference type="SAM" id="MobiDB-lite"/>
    </source>
</evidence>
<evidence type="ECO:0000313" key="2">
    <source>
        <dbReference type="EMBL" id="MDH2393356.1"/>
    </source>
</evidence>
<feature type="region of interest" description="Disordered" evidence="1">
    <location>
        <begin position="1"/>
        <end position="29"/>
    </location>
</feature>
<sequence length="88" mass="10021">MIGREHITDDNRHQAEPAPRRRAEPSGYVSPAYRRWAEQVEQAARPPADTFTMPTTPAELDAMSYADRVRVHTTDRALYDRLTGRTPA</sequence>
<reference evidence="2 3" key="1">
    <citation type="submission" date="2023-04" db="EMBL/GenBank/DDBJ databases">
        <title>Streptomyces chengmaiensis sp. nov. isolated from the stem of mangrove plant in Hainan.</title>
        <authorList>
            <person name="Huang X."/>
            <person name="Zhou S."/>
            <person name="Chu X."/>
            <person name="Xie Y."/>
            <person name="Lin Y."/>
        </authorList>
    </citation>
    <scope>NUCLEOTIDE SEQUENCE [LARGE SCALE GENOMIC DNA]</scope>
    <source>
        <strain evidence="2 3">HNM0663</strain>
    </source>
</reference>
<evidence type="ECO:0000313" key="3">
    <source>
        <dbReference type="Proteomes" id="UP001223144"/>
    </source>
</evidence>
<feature type="compositionally biased region" description="Basic and acidic residues" evidence="1">
    <location>
        <begin position="1"/>
        <end position="24"/>
    </location>
</feature>
<dbReference type="RefSeq" id="WP_279932600.1">
    <property type="nucleotide sequence ID" value="NZ_JARWBG010000064.1"/>
</dbReference>
<gene>
    <name evidence="2" type="ORF">QCN29_32250</name>
</gene>